<dbReference type="PANTHER" id="PTHR43584">
    <property type="entry name" value="NUCLEOTIDYL TRANSFERASE"/>
    <property type="match status" value="1"/>
</dbReference>
<dbReference type="GO" id="GO:0016779">
    <property type="term" value="F:nucleotidyltransferase activity"/>
    <property type="evidence" value="ECO:0007669"/>
    <property type="project" value="UniProtKB-KW"/>
</dbReference>
<reference evidence="4" key="1">
    <citation type="submission" date="2018-05" db="EMBL/GenBank/DDBJ databases">
        <authorList>
            <person name="Lanie J.A."/>
            <person name="Ng W.-L."/>
            <person name="Kazmierczak K.M."/>
            <person name="Andrzejewski T.M."/>
            <person name="Davidsen T.M."/>
            <person name="Wayne K.J."/>
            <person name="Tettelin H."/>
            <person name="Glass J.I."/>
            <person name="Rusch D."/>
            <person name="Podicherti R."/>
            <person name="Tsui H.-C.T."/>
            <person name="Winkler M.E."/>
        </authorList>
    </citation>
    <scope>NUCLEOTIDE SEQUENCE</scope>
</reference>
<keyword evidence="2" id="KW-0548">Nucleotidyltransferase</keyword>
<dbReference type="InterPro" id="IPR029044">
    <property type="entry name" value="Nucleotide-diphossugar_trans"/>
</dbReference>
<dbReference type="CDD" id="cd02523">
    <property type="entry name" value="PC_cytidylyltransferase"/>
    <property type="match status" value="1"/>
</dbReference>
<proteinExistence type="predicted"/>
<evidence type="ECO:0000256" key="1">
    <source>
        <dbReference type="ARBA" id="ARBA00022679"/>
    </source>
</evidence>
<keyword evidence="1" id="KW-0808">Transferase</keyword>
<dbReference type="Pfam" id="PF12804">
    <property type="entry name" value="NTP_transf_3"/>
    <property type="match status" value="1"/>
</dbReference>
<protein>
    <recommendedName>
        <fullName evidence="3">MobA-like NTP transferase domain-containing protein</fullName>
    </recommendedName>
</protein>
<feature type="domain" description="MobA-like NTP transferase" evidence="3">
    <location>
        <begin position="4"/>
        <end position="104"/>
    </location>
</feature>
<accession>A0A382UHC7</accession>
<dbReference type="PANTHER" id="PTHR43584:SF8">
    <property type="entry name" value="N-ACETYLMURAMATE ALPHA-1-PHOSPHATE URIDYLYLTRANSFERASE"/>
    <property type="match status" value="1"/>
</dbReference>
<dbReference type="SUPFAM" id="SSF53448">
    <property type="entry name" value="Nucleotide-diphospho-sugar transferases"/>
    <property type="match status" value="1"/>
</dbReference>
<gene>
    <name evidence="4" type="ORF">METZ01_LOCUS386523</name>
</gene>
<feature type="non-terminal residue" evidence="4">
    <location>
        <position position="1"/>
    </location>
</feature>
<dbReference type="InterPro" id="IPR025877">
    <property type="entry name" value="MobA-like_NTP_Trfase"/>
</dbReference>
<evidence type="ECO:0000313" key="4">
    <source>
        <dbReference type="EMBL" id="SVD33669.1"/>
    </source>
</evidence>
<organism evidence="4">
    <name type="scientific">marine metagenome</name>
    <dbReference type="NCBI Taxonomy" id="408172"/>
    <lineage>
        <taxon>unclassified sequences</taxon>
        <taxon>metagenomes</taxon>
        <taxon>ecological metagenomes</taxon>
    </lineage>
</organism>
<dbReference type="Gene3D" id="3.90.550.10">
    <property type="entry name" value="Spore Coat Polysaccharide Biosynthesis Protein SpsA, Chain A"/>
    <property type="match status" value="1"/>
</dbReference>
<evidence type="ECO:0000259" key="3">
    <source>
        <dbReference type="Pfam" id="PF12804"/>
    </source>
</evidence>
<dbReference type="AlphaFoldDB" id="A0A382UHC7"/>
<sequence>TSDKPKCMLKFGGMTLLERQIEAYRSCGITNISIVRGYQKDKINYPDCNYYENDEYENNNILHSLFFAKEAIKGHVICAYSDILFESGVVARPLESSHDIAIVVDIDWRDYYLDRRDHPLNEAETVIFNADNQVETIGKILADKDDVHGEFIGMLRLSPRGSEIFCNHFERAKSLYAGKPFQRAKVFEKAYLTDMIQELVDLGVPVHTIIIERGWKEIDTVEDYEKALVSFQN</sequence>
<dbReference type="EMBL" id="UINC01144264">
    <property type="protein sequence ID" value="SVD33669.1"/>
    <property type="molecule type" value="Genomic_DNA"/>
</dbReference>
<dbReference type="InterPro" id="IPR050065">
    <property type="entry name" value="GlmU-like"/>
</dbReference>
<name>A0A382UHC7_9ZZZZ</name>
<evidence type="ECO:0000256" key="2">
    <source>
        <dbReference type="ARBA" id="ARBA00022695"/>
    </source>
</evidence>